<dbReference type="PANTHER" id="PTHR42648">
    <property type="entry name" value="TRANSPOSASE, PUTATIVE-RELATED"/>
    <property type="match status" value="1"/>
</dbReference>
<dbReference type="InterPro" id="IPR036397">
    <property type="entry name" value="RNaseH_sf"/>
</dbReference>
<dbReference type="InterPro" id="IPR043502">
    <property type="entry name" value="DNA/RNA_pol_sf"/>
</dbReference>
<dbReference type="PROSITE" id="PS50994">
    <property type="entry name" value="INTEGRASE"/>
    <property type="match status" value="1"/>
</dbReference>
<dbReference type="SUPFAM" id="SSF56672">
    <property type="entry name" value="DNA/RNA polymerases"/>
    <property type="match status" value="1"/>
</dbReference>
<dbReference type="InterPro" id="IPR039537">
    <property type="entry name" value="Retrotran_Ty1/copia-like"/>
</dbReference>
<keyword evidence="7" id="KW-0694">RNA-binding</keyword>
<dbReference type="GO" id="GO:0015074">
    <property type="term" value="P:DNA integration"/>
    <property type="evidence" value="ECO:0007669"/>
    <property type="project" value="InterPro"/>
</dbReference>
<dbReference type="InterPro" id="IPR001584">
    <property type="entry name" value="Integrase_cat-core"/>
</dbReference>
<evidence type="ECO:0000256" key="4">
    <source>
        <dbReference type="ARBA" id="ARBA00022723"/>
    </source>
</evidence>
<keyword evidence="14" id="KW-1185">Reference proteome</keyword>
<dbReference type="EMBL" id="CACVBS010000002">
    <property type="protein sequence ID" value="CAA7258594.1"/>
    <property type="molecule type" value="Genomic_DNA"/>
</dbReference>
<gene>
    <name evidence="13" type="ORF">AAE3_LOCUS918</name>
</gene>
<keyword evidence="4" id="KW-0479">Metal-binding</keyword>
<keyword evidence="10" id="KW-0863">Zinc-finger</keyword>
<accession>A0A8S0WC33</accession>
<reference evidence="13 14" key="1">
    <citation type="submission" date="2020-01" db="EMBL/GenBank/DDBJ databases">
        <authorList>
            <person name="Gupta K D."/>
        </authorList>
    </citation>
    <scope>NUCLEOTIDE SEQUENCE [LARGE SCALE GENOMIC DNA]</scope>
</reference>
<evidence type="ECO:0000256" key="2">
    <source>
        <dbReference type="ARBA" id="ARBA00022664"/>
    </source>
</evidence>
<evidence type="ECO:0000256" key="7">
    <source>
        <dbReference type="ARBA" id="ARBA00022884"/>
    </source>
</evidence>
<dbReference type="GO" id="GO:0003964">
    <property type="term" value="F:RNA-directed DNA polymerase activity"/>
    <property type="evidence" value="ECO:0007669"/>
    <property type="project" value="UniProtKB-EC"/>
</dbReference>
<evidence type="ECO:0000256" key="5">
    <source>
        <dbReference type="ARBA" id="ARBA00022750"/>
    </source>
</evidence>
<dbReference type="OrthoDB" id="9932926at2759"/>
<dbReference type="InterPro" id="IPR013103">
    <property type="entry name" value="RVT_2"/>
</dbReference>
<keyword evidence="6" id="KW-0378">Hydrolase</keyword>
<proteinExistence type="predicted"/>
<dbReference type="SMART" id="SM00343">
    <property type="entry name" value="ZnF_C2HC"/>
    <property type="match status" value="1"/>
</dbReference>
<dbReference type="Proteomes" id="UP000467700">
    <property type="component" value="Unassembled WGS sequence"/>
</dbReference>
<dbReference type="InterPro" id="IPR001878">
    <property type="entry name" value="Znf_CCHC"/>
</dbReference>
<evidence type="ECO:0000313" key="13">
    <source>
        <dbReference type="EMBL" id="CAA7258594.1"/>
    </source>
</evidence>
<dbReference type="GO" id="GO:0004190">
    <property type="term" value="F:aspartic-type endopeptidase activity"/>
    <property type="evidence" value="ECO:0007669"/>
    <property type="project" value="UniProtKB-KW"/>
</dbReference>
<keyword evidence="2" id="KW-0507">mRNA processing</keyword>
<dbReference type="GO" id="GO:0008270">
    <property type="term" value="F:zinc ion binding"/>
    <property type="evidence" value="ECO:0007669"/>
    <property type="project" value="UniProtKB-KW"/>
</dbReference>
<dbReference type="InterPro" id="IPR012337">
    <property type="entry name" value="RNaseH-like_sf"/>
</dbReference>
<evidence type="ECO:0000256" key="6">
    <source>
        <dbReference type="ARBA" id="ARBA00022801"/>
    </source>
</evidence>
<dbReference type="GO" id="GO:0006508">
    <property type="term" value="P:proteolysis"/>
    <property type="evidence" value="ECO:0007669"/>
    <property type="project" value="UniProtKB-KW"/>
</dbReference>
<dbReference type="GO" id="GO:0032196">
    <property type="term" value="P:transposition"/>
    <property type="evidence" value="ECO:0007669"/>
    <property type="project" value="UniProtKB-KW"/>
</dbReference>
<comment type="catalytic activity">
    <reaction evidence="8">
        <text>DNA(n) + a 2'-deoxyribonucleoside 5'-triphosphate = DNA(n+1) + diphosphate</text>
        <dbReference type="Rhea" id="RHEA:22508"/>
        <dbReference type="Rhea" id="RHEA-COMP:17339"/>
        <dbReference type="Rhea" id="RHEA-COMP:17340"/>
        <dbReference type="ChEBI" id="CHEBI:33019"/>
        <dbReference type="ChEBI" id="CHEBI:61560"/>
        <dbReference type="ChEBI" id="CHEBI:173112"/>
        <dbReference type="EC" id="2.7.7.49"/>
    </reaction>
</comment>
<dbReference type="InterPro" id="IPR054722">
    <property type="entry name" value="PolX-like_BBD"/>
</dbReference>
<keyword evidence="5" id="KW-0064">Aspartyl protease</keyword>
<dbReference type="PROSITE" id="PS50158">
    <property type="entry name" value="ZF_CCHC"/>
    <property type="match status" value="1"/>
</dbReference>
<dbReference type="Gene3D" id="3.30.420.10">
    <property type="entry name" value="Ribonuclease H-like superfamily/Ribonuclease H"/>
    <property type="match status" value="1"/>
</dbReference>
<evidence type="ECO:0000256" key="8">
    <source>
        <dbReference type="ARBA" id="ARBA00048173"/>
    </source>
</evidence>
<comment type="catalytic activity">
    <reaction evidence="9">
        <text>DNA(n) + a 2'-deoxyribonucleoside 5'-triphosphate = DNA(n+1) + diphosphate</text>
        <dbReference type="Rhea" id="RHEA:22508"/>
        <dbReference type="Rhea" id="RHEA-COMP:17339"/>
        <dbReference type="Rhea" id="RHEA-COMP:17340"/>
        <dbReference type="ChEBI" id="CHEBI:33019"/>
        <dbReference type="ChEBI" id="CHEBI:61560"/>
        <dbReference type="ChEBI" id="CHEBI:173112"/>
        <dbReference type="EC" id="2.7.7.7"/>
    </reaction>
</comment>
<keyword evidence="10" id="KW-0862">Zinc</keyword>
<dbReference type="Pfam" id="PF22936">
    <property type="entry name" value="Pol_BBD"/>
    <property type="match status" value="1"/>
</dbReference>
<dbReference type="GO" id="GO:0006397">
    <property type="term" value="P:mRNA processing"/>
    <property type="evidence" value="ECO:0007669"/>
    <property type="project" value="UniProtKB-KW"/>
</dbReference>
<evidence type="ECO:0000256" key="3">
    <source>
        <dbReference type="ARBA" id="ARBA00022670"/>
    </source>
</evidence>
<evidence type="ECO:0008006" key="15">
    <source>
        <dbReference type="Google" id="ProtNLM"/>
    </source>
</evidence>
<dbReference type="GO" id="GO:0003887">
    <property type="term" value="F:DNA-directed DNA polymerase activity"/>
    <property type="evidence" value="ECO:0007669"/>
    <property type="project" value="UniProtKB-EC"/>
</dbReference>
<evidence type="ECO:0000256" key="1">
    <source>
        <dbReference type="ARBA" id="ARBA00022578"/>
    </source>
</evidence>
<feature type="domain" description="CCHC-type" evidence="11">
    <location>
        <begin position="394"/>
        <end position="409"/>
    </location>
</feature>
<dbReference type="Pfam" id="PF14223">
    <property type="entry name" value="Retrotran_gag_2"/>
    <property type="match status" value="1"/>
</dbReference>
<name>A0A8S0WC33_CYCAE</name>
<dbReference type="GO" id="GO:0005634">
    <property type="term" value="C:nucleus"/>
    <property type="evidence" value="ECO:0007669"/>
    <property type="project" value="UniProtKB-ARBA"/>
</dbReference>
<organism evidence="13 14">
    <name type="scientific">Cyclocybe aegerita</name>
    <name type="common">Black poplar mushroom</name>
    <name type="synonym">Agrocybe aegerita</name>
    <dbReference type="NCBI Taxonomy" id="1973307"/>
    <lineage>
        <taxon>Eukaryota</taxon>
        <taxon>Fungi</taxon>
        <taxon>Dikarya</taxon>
        <taxon>Basidiomycota</taxon>
        <taxon>Agaricomycotina</taxon>
        <taxon>Agaricomycetes</taxon>
        <taxon>Agaricomycetidae</taxon>
        <taxon>Agaricales</taxon>
        <taxon>Agaricineae</taxon>
        <taxon>Bolbitiaceae</taxon>
        <taxon>Cyclocybe</taxon>
    </lineage>
</organism>
<protein>
    <recommendedName>
        <fullName evidence="15">Polyprotein</fullName>
    </recommendedName>
</protein>
<evidence type="ECO:0000259" key="12">
    <source>
        <dbReference type="PROSITE" id="PS50994"/>
    </source>
</evidence>
<evidence type="ECO:0000256" key="9">
    <source>
        <dbReference type="ARBA" id="ARBA00049244"/>
    </source>
</evidence>
<keyword evidence="3" id="KW-0645">Protease</keyword>
<evidence type="ECO:0000313" key="14">
    <source>
        <dbReference type="Proteomes" id="UP000467700"/>
    </source>
</evidence>
<comment type="caution">
    <text evidence="13">The sequence shown here is derived from an EMBL/GenBank/DDBJ whole genome shotgun (WGS) entry which is preliminary data.</text>
</comment>
<evidence type="ECO:0000256" key="10">
    <source>
        <dbReference type="PROSITE-ProRule" id="PRU00047"/>
    </source>
</evidence>
<dbReference type="Pfam" id="PF07727">
    <property type="entry name" value="RVT_2"/>
    <property type="match status" value="1"/>
</dbReference>
<dbReference type="SUPFAM" id="SSF53098">
    <property type="entry name" value="Ribonuclease H-like"/>
    <property type="match status" value="1"/>
</dbReference>
<dbReference type="PANTHER" id="PTHR42648:SF28">
    <property type="entry name" value="TRANSPOSON-ENCODED PROTEIN WITH RIBONUCLEASE H-LIKE AND RETROVIRUS ZINC FINGER-LIKE DOMAINS"/>
    <property type="match status" value="1"/>
</dbReference>
<feature type="domain" description="Integrase catalytic" evidence="12">
    <location>
        <begin position="696"/>
        <end position="872"/>
    </location>
</feature>
<dbReference type="GO" id="GO:0003723">
    <property type="term" value="F:RNA binding"/>
    <property type="evidence" value="ECO:0007669"/>
    <property type="project" value="UniProtKB-KW"/>
</dbReference>
<evidence type="ECO:0000259" key="11">
    <source>
        <dbReference type="PROSITE" id="PS50158"/>
    </source>
</evidence>
<dbReference type="SUPFAM" id="SSF57756">
    <property type="entry name" value="Retrovirus zinc finger-like domains"/>
    <property type="match status" value="1"/>
</dbReference>
<sequence>MGIERKFHVLIPVNKRVGEFDLGDELNGYGLQGVKVTMDELRDLISELGLEGDEAGDLVKGLSDATTVGFGEANVPEQRTGFTYAAHVSTARLMLGDSAPSAVFPNAELFLGTGYGPRSLRLNSTINLSILFLPTHHVYCHDFSLRHPSILHAVEAKGFWGHFIGTDPRPVPAATPTPAPTPATVTASAATAAVVGTAPPTIAAMEKWDKDERAAKSLLTQRIPDSTLMRIHSKKTVFERWSTIVSEYTEKGAYAQTEMRMKFLGSKCPDKGNVREFLDSLATKREQLASVGVDIDEKDYCSTILQSLPIPLSNFASAQLAAARMFSPTSTIAPDTLIRLIGKEYDRQKSQRFGRLGKAKEDDRDEVMAVSSNTLNNTGGGQAANGGGGSSRGCWKCGDLGHRKSQCPKMRKIVNKLTQKAASSKAGGSANVVEVEEGDSDGVFAVMVESDDETSVHGSMAGLQSNTNTVMGSDNYSDADSDSLLVPHQSDALMDSDWFSDVGSDAGDYDDPFWSSEDGSDEEEERLMAEFYAIINTVKEKFDVENAFLETPRVEIYDSGSTRHISPYREDFVNLTEIPPQTLRTANKNNFSATGVGELIIDVPSGVNMKQLHLTEVLYSPEVGYTLVSIGRLDEKGFSTTFAHGKCFHRRMGHISPEVARRLVSNKFVTGVRLTTMSTSGDPFFCESCVYAKATRKSVPKERAGERASEFGGEVHSDLWGPAPVSTRGGRRYYVTFIDNKMRLTHLYLMRNKSDTFAKYREYEAWCDAQLGARVKVLHSDRGGEYTGKEFVVHLKARGTARKQTVHDTPAQNGVAERCNRIIMERIRALLHSSGLPKFLWGEAARHVVWLLIVETKAVDGKTPYEAAFGKKPDLREPTQRLRDILEGRAISSNHPGAPKVTPGVQLPSEILYALYSEAGFEGENEDGWVMVADFIDEYAMAAEISEKEALEPRSLAEARTRPDWPLWEKAILEELAVLKAAGTWELVDAPPGANIVGSKWVFRAKKDAAGNVVRYKARLVAQGFSQVLGIDYFDTFAPVARLASIRAVLVMAAVHDYEIHQVDVKGAYLNGILTANEVIFMRQPPGYRISDSMGKVCRLLKTLYGLKQSGRRWYQRLVEIMVLLGFEQCTVDQVVFFKHCGEALVIMLVHVNDCTIVATALPLIEAFKAEVAKHVEITNLGELHWIRGIEVRRDRKHRIIFLSQRSYIDSIIRRYNLQDLKPLSIPMDPNIAKMANIPYHEAVGSLMYASLGTRPDITFAVQTISQYASKPGPEHWEAVKRIFRYLSGTKELWLNFGGDTKGLVGFADADGSMAEDRHAILRYAFLLHGGAVSWSAKHQEIISLSTTESEYVAATQAMKEALWLRSLVSELFTIDLDTTTLFLDNQSAITLTKDHQYHARTKHIDIWFHFIRWIVEKGSIRLVYCPTGEMVADTLTKALPSAKVKHFASELGLVLV</sequence>
<dbReference type="InterPro" id="IPR036875">
    <property type="entry name" value="Znf_CCHC_sf"/>
</dbReference>
<keyword evidence="1" id="KW-0815">Transposition</keyword>
<dbReference type="CDD" id="cd09272">
    <property type="entry name" value="RNase_HI_RT_Ty1"/>
    <property type="match status" value="1"/>
</dbReference>